<dbReference type="AlphaFoldDB" id="A0A0M6Y748"/>
<evidence type="ECO:0000313" key="5">
    <source>
        <dbReference type="EMBL" id="CTQ45229.1"/>
    </source>
</evidence>
<keyword evidence="2" id="KW-0270">Exopolysaccharide synthesis</keyword>
<keyword evidence="5" id="KW-0808">Transferase</keyword>
<gene>
    <name evidence="5" type="primary">wcaJ_2</name>
    <name evidence="5" type="ORF">LAL4801_03677</name>
</gene>
<organism evidence="5 6">
    <name type="scientific">Roseibium aggregatum</name>
    <dbReference type="NCBI Taxonomy" id="187304"/>
    <lineage>
        <taxon>Bacteria</taxon>
        <taxon>Pseudomonadati</taxon>
        <taxon>Pseudomonadota</taxon>
        <taxon>Alphaproteobacteria</taxon>
        <taxon>Hyphomicrobiales</taxon>
        <taxon>Stappiaceae</taxon>
        <taxon>Roseibium</taxon>
    </lineage>
</organism>
<dbReference type="Proteomes" id="UP000048926">
    <property type="component" value="Unassembled WGS sequence"/>
</dbReference>
<keyword evidence="3" id="KW-1133">Transmembrane helix</keyword>
<dbReference type="EMBL" id="CXST01000002">
    <property type="protein sequence ID" value="CTQ45229.1"/>
    <property type="molecule type" value="Genomic_DNA"/>
</dbReference>
<evidence type="ECO:0000313" key="6">
    <source>
        <dbReference type="Proteomes" id="UP000048926"/>
    </source>
</evidence>
<feature type="domain" description="Bacterial sugar transferase" evidence="4">
    <location>
        <begin position="56"/>
        <end position="242"/>
    </location>
</feature>
<dbReference type="RefSeq" id="WP_055658188.1">
    <property type="nucleotide sequence ID" value="NZ_CXST01000002.1"/>
</dbReference>
<comment type="similarity">
    <text evidence="1">Belongs to the bacterial sugar transferase family.</text>
</comment>
<reference evidence="6" key="1">
    <citation type="submission" date="2015-07" db="EMBL/GenBank/DDBJ databases">
        <authorList>
            <person name="Rodrigo-Torres Lidia"/>
            <person name="Arahal R.David."/>
        </authorList>
    </citation>
    <scope>NUCLEOTIDE SEQUENCE [LARGE SCALE GENOMIC DNA]</scope>
    <source>
        <strain evidence="6">CECT 4801</strain>
    </source>
</reference>
<accession>A0A0M6Y748</accession>
<dbReference type="STRING" id="187304.B0E33_04960"/>
<name>A0A0M6Y748_9HYPH</name>
<dbReference type="PANTHER" id="PTHR30576:SF0">
    <property type="entry name" value="UNDECAPRENYL-PHOSPHATE N-ACETYLGALACTOSAMINYL 1-PHOSPHATE TRANSFERASE-RELATED"/>
    <property type="match status" value="1"/>
</dbReference>
<dbReference type="Pfam" id="PF02397">
    <property type="entry name" value="Bac_transf"/>
    <property type="match status" value="1"/>
</dbReference>
<protein>
    <submittedName>
        <fullName evidence="5">UDP-glucose:undecaprenyl-phosphate glucose-1-phosphate transferase</fullName>
        <ecNumber evidence="5">2.7.8.31</ecNumber>
    </submittedName>
</protein>
<dbReference type="EC" id="2.7.8.31" evidence="5"/>
<evidence type="ECO:0000256" key="3">
    <source>
        <dbReference type="SAM" id="Phobius"/>
    </source>
</evidence>
<sequence>MADETVSYEADDHGREAMNIAGFATWGYPHPDLLDATNRASRDLRPARGVIQSGLKKCIDLTGASAGLLLLFPLFVALAVAIKLTSRGPVFFRQWRYGLNGKKFAVLKFRTMHANQCDSSGISQTVANDPRVTLIGAFLRKSNFDELPQLFNVLRGEMSLVGPRPHVPGMLAAGMPYEDFHPRYMDRHKVLPGITGLAQVNGFRGETKNPHAARMRLAYDLAYIERQSVILDVKILATTVAREFFNGNGY</sequence>
<dbReference type="PANTHER" id="PTHR30576">
    <property type="entry name" value="COLANIC BIOSYNTHESIS UDP-GLUCOSE LIPID CARRIER TRANSFERASE"/>
    <property type="match status" value="1"/>
</dbReference>
<evidence type="ECO:0000259" key="4">
    <source>
        <dbReference type="Pfam" id="PF02397"/>
    </source>
</evidence>
<dbReference type="InterPro" id="IPR003362">
    <property type="entry name" value="Bact_transf"/>
</dbReference>
<keyword evidence="3" id="KW-0472">Membrane</keyword>
<keyword evidence="3" id="KW-0812">Transmembrane</keyword>
<dbReference type="GO" id="GO:0089702">
    <property type="term" value="F:undecaprenyl-phosphate glucose phosphotransferase activity"/>
    <property type="evidence" value="ECO:0007669"/>
    <property type="project" value="UniProtKB-EC"/>
</dbReference>
<dbReference type="GO" id="GO:0000271">
    <property type="term" value="P:polysaccharide biosynthetic process"/>
    <property type="evidence" value="ECO:0007669"/>
    <property type="project" value="UniProtKB-KW"/>
</dbReference>
<feature type="transmembrane region" description="Helical" evidence="3">
    <location>
        <begin position="64"/>
        <end position="84"/>
    </location>
</feature>
<proteinExistence type="inferred from homology"/>
<evidence type="ECO:0000256" key="2">
    <source>
        <dbReference type="ARBA" id="ARBA00023169"/>
    </source>
</evidence>
<evidence type="ECO:0000256" key="1">
    <source>
        <dbReference type="ARBA" id="ARBA00006464"/>
    </source>
</evidence>
<keyword evidence="6" id="KW-1185">Reference proteome</keyword>